<dbReference type="EMBL" id="JABFAF010277545">
    <property type="protein sequence ID" value="MBA0880469.1"/>
    <property type="molecule type" value="Genomic_DNA"/>
</dbReference>
<organism evidence="1 2">
    <name type="scientific">Gossypium schwendimanii</name>
    <name type="common">Cotton</name>
    <dbReference type="NCBI Taxonomy" id="34291"/>
    <lineage>
        <taxon>Eukaryota</taxon>
        <taxon>Viridiplantae</taxon>
        <taxon>Streptophyta</taxon>
        <taxon>Embryophyta</taxon>
        <taxon>Tracheophyta</taxon>
        <taxon>Spermatophyta</taxon>
        <taxon>Magnoliopsida</taxon>
        <taxon>eudicotyledons</taxon>
        <taxon>Gunneridae</taxon>
        <taxon>Pentapetalae</taxon>
        <taxon>rosids</taxon>
        <taxon>malvids</taxon>
        <taxon>Malvales</taxon>
        <taxon>Malvaceae</taxon>
        <taxon>Malvoideae</taxon>
        <taxon>Gossypium</taxon>
    </lineage>
</organism>
<keyword evidence="2" id="KW-1185">Reference proteome</keyword>
<dbReference type="OrthoDB" id="1000158at2759"/>
<protein>
    <submittedName>
        <fullName evidence="1">Uncharacterized protein</fullName>
    </submittedName>
</protein>
<proteinExistence type="predicted"/>
<gene>
    <name evidence="1" type="ORF">Goshw_004584</name>
</gene>
<evidence type="ECO:0000313" key="1">
    <source>
        <dbReference type="EMBL" id="MBA0880469.1"/>
    </source>
</evidence>
<dbReference type="AlphaFoldDB" id="A0A7J9NCZ3"/>
<accession>A0A7J9NCZ3</accession>
<evidence type="ECO:0000313" key="2">
    <source>
        <dbReference type="Proteomes" id="UP000593576"/>
    </source>
</evidence>
<name>A0A7J9NCZ3_GOSSC</name>
<dbReference type="Proteomes" id="UP000593576">
    <property type="component" value="Unassembled WGS sequence"/>
</dbReference>
<comment type="caution">
    <text evidence="1">The sequence shown here is derived from an EMBL/GenBank/DDBJ whole genome shotgun (WGS) entry which is preliminary data.</text>
</comment>
<reference evidence="1 2" key="1">
    <citation type="journal article" date="2019" name="Genome Biol. Evol.">
        <title>Insights into the evolution of the New World diploid cottons (Gossypium, subgenus Houzingenia) based on genome sequencing.</title>
        <authorList>
            <person name="Grover C.E."/>
            <person name="Arick M.A. 2nd"/>
            <person name="Thrash A."/>
            <person name="Conover J.L."/>
            <person name="Sanders W.S."/>
            <person name="Peterson D.G."/>
            <person name="Frelichowski J.E."/>
            <person name="Scheffler J.A."/>
            <person name="Scheffler B.E."/>
            <person name="Wendel J.F."/>
        </authorList>
    </citation>
    <scope>NUCLEOTIDE SEQUENCE [LARGE SCALE GENOMIC DNA]</scope>
    <source>
        <strain evidence="1">1</strain>
        <tissue evidence="1">Leaf</tissue>
    </source>
</reference>
<sequence length="49" mass="5690">MPHCWCSGDTGQNSLYLQLRDWPSVNSRIGVMVTKGEFMGWTLREEMQN</sequence>